<dbReference type="PANTHER" id="PTHR30349">
    <property type="entry name" value="PHAGE INTEGRASE-RELATED"/>
    <property type="match status" value="1"/>
</dbReference>
<evidence type="ECO:0000256" key="4">
    <source>
        <dbReference type="ARBA" id="ARBA00023125"/>
    </source>
</evidence>
<dbReference type="Gene3D" id="1.10.150.130">
    <property type="match status" value="1"/>
</dbReference>
<keyword evidence="3" id="KW-0229">DNA integration</keyword>
<dbReference type="PANTHER" id="PTHR30349:SF41">
    <property type="entry name" value="INTEGRASE_RECOMBINASE PROTEIN MJ0367-RELATED"/>
    <property type="match status" value="1"/>
</dbReference>
<evidence type="ECO:0000256" key="2">
    <source>
        <dbReference type="ARBA" id="ARBA00008857"/>
    </source>
</evidence>
<dbReference type="Gene3D" id="1.10.443.10">
    <property type="entry name" value="Intergrase catalytic core"/>
    <property type="match status" value="1"/>
</dbReference>
<dbReference type="InterPro" id="IPR050090">
    <property type="entry name" value="Tyrosine_recombinase_XerCD"/>
</dbReference>
<keyword evidence="5" id="KW-0233">DNA recombination</keyword>
<name>A0ABT2T713_9FIRM</name>
<keyword evidence="10" id="KW-1185">Reference proteome</keyword>
<evidence type="ECO:0000256" key="1">
    <source>
        <dbReference type="ARBA" id="ARBA00003283"/>
    </source>
</evidence>
<dbReference type="EMBL" id="JAOQKJ010000015">
    <property type="protein sequence ID" value="MCU6745661.1"/>
    <property type="molecule type" value="Genomic_DNA"/>
</dbReference>
<evidence type="ECO:0000313" key="9">
    <source>
        <dbReference type="EMBL" id="MCU6745661.1"/>
    </source>
</evidence>
<gene>
    <name evidence="9" type="ORF">OCV77_14390</name>
</gene>
<comment type="caution">
    <text evidence="9">The sequence shown here is derived from an EMBL/GenBank/DDBJ whole genome shotgun (WGS) entry which is preliminary data.</text>
</comment>
<dbReference type="RefSeq" id="WP_262575697.1">
    <property type="nucleotide sequence ID" value="NZ_JAOQKJ010000015.1"/>
</dbReference>
<dbReference type="CDD" id="cd01189">
    <property type="entry name" value="INT_ICEBs1_C_like"/>
    <property type="match status" value="1"/>
</dbReference>
<dbReference type="InterPro" id="IPR013762">
    <property type="entry name" value="Integrase-like_cat_sf"/>
</dbReference>
<organism evidence="9 10">
    <name type="scientific">Suilimivivens aceti</name>
    <dbReference type="NCBI Taxonomy" id="2981774"/>
    <lineage>
        <taxon>Bacteria</taxon>
        <taxon>Bacillati</taxon>
        <taxon>Bacillota</taxon>
        <taxon>Clostridia</taxon>
        <taxon>Lachnospirales</taxon>
        <taxon>Lachnospiraceae</taxon>
        <taxon>Suilimivivens</taxon>
    </lineage>
</organism>
<comment type="similarity">
    <text evidence="2">Belongs to the 'phage' integrase family.</text>
</comment>
<reference evidence="9 10" key="1">
    <citation type="journal article" date="2021" name="ISME Commun">
        <title>Automated analysis of genomic sequences facilitates high-throughput and comprehensive description of bacteria.</title>
        <authorList>
            <person name="Hitch T.C.A."/>
        </authorList>
    </citation>
    <scope>NUCLEOTIDE SEQUENCE [LARGE SCALE GENOMIC DNA]</scope>
    <source>
        <strain evidence="9 10">Sanger_18</strain>
    </source>
</reference>
<dbReference type="InterPro" id="IPR011010">
    <property type="entry name" value="DNA_brk_join_enz"/>
</dbReference>
<sequence>MPRRGTNIYKRKDGRWEGRIPYEHPSHQKKYHSVYGKTYQETKQKMEQERELLRVLNNYEDLEIKAAAEIWLTDRDPYLKVSTIAAYRNIIETHIIPQTGNIKVTRFTQREMERFAAGLRSAEKGYSLSLTYSRSICALLLTILSYARKKYGYHMILPENPISTEKKKQLQLPGENSLHRLEDYLITHAEDDTCLGILIAFHTGIRLGELCALTWECIDLEESVLSIKRSMQRTSGKIEAGKTEIVLQEPKSLTSLRSIPLPPVLLPFLKQYRQPDPCYVIRGKKKPFAEPRTVQYRFSKILKQCQSEDFHFHMLRHAFATRCIDMGFDVKSLSEILGHSNVQITMNLYVHSTMQRKKQLMNLFTAKLPEEMQYPPLSYNTSE</sequence>
<dbReference type="InterPro" id="IPR004107">
    <property type="entry name" value="Integrase_SAM-like_N"/>
</dbReference>
<feature type="domain" description="Tyr recombinase" evidence="7">
    <location>
        <begin position="156"/>
        <end position="362"/>
    </location>
</feature>
<dbReference type="InterPro" id="IPR002104">
    <property type="entry name" value="Integrase_catalytic"/>
</dbReference>
<dbReference type="Proteomes" id="UP001652432">
    <property type="component" value="Unassembled WGS sequence"/>
</dbReference>
<evidence type="ECO:0000256" key="3">
    <source>
        <dbReference type="ARBA" id="ARBA00022908"/>
    </source>
</evidence>
<dbReference type="PROSITE" id="PS51898">
    <property type="entry name" value="TYR_RECOMBINASE"/>
    <property type="match status" value="1"/>
</dbReference>
<evidence type="ECO:0000259" key="7">
    <source>
        <dbReference type="PROSITE" id="PS51898"/>
    </source>
</evidence>
<protein>
    <submittedName>
        <fullName evidence="9">Site-specific integrase</fullName>
    </submittedName>
</protein>
<evidence type="ECO:0000259" key="8">
    <source>
        <dbReference type="PROSITE" id="PS51900"/>
    </source>
</evidence>
<evidence type="ECO:0000313" key="10">
    <source>
        <dbReference type="Proteomes" id="UP001652432"/>
    </source>
</evidence>
<dbReference type="SUPFAM" id="SSF56349">
    <property type="entry name" value="DNA breaking-rejoining enzymes"/>
    <property type="match status" value="1"/>
</dbReference>
<dbReference type="Pfam" id="PF14659">
    <property type="entry name" value="Phage_int_SAM_3"/>
    <property type="match status" value="1"/>
</dbReference>
<comment type="function">
    <text evidence="1">Site-specific tyrosine recombinase, which acts by catalyzing the cutting and rejoining of the recombining DNA molecules.</text>
</comment>
<accession>A0ABT2T713</accession>
<dbReference type="InterPro" id="IPR010998">
    <property type="entry name" value="Integrase_recombinase_N"/>
</dbReference>
<evidence type="ECO:0000256" key="6">
    <source>
        <dbReference type="PROSITE-ProRule" id="PRU01248"/>
    </source>
</evidence>
<dbReference type="InterPro" id="IPR044068">
    <property type="entry name" value="CB"/>
</dbReference>
<proteinExistence type="inferred from homology"/>
<dbReference type="Pfam" id="PF00589">
    <property type="entry name" value="Phage_integrase"/>
    <property type="match status" value="1"/>
</dbReference>
<feature type="domain" description="Core-binding (CB)" evidence="8">
    <location>
        <begin position="62"/>
        <end position="148"/>
    </location>
</feature>
<keyword evidence="4 6" id="KW-0238">DNA-binding</keyword>
<evidence type="ECO:0000256" key="5">
    <source>
        <dbReference type="ARBA" id="ARBA00023172"/>
    </source>
</evidence>
<dbReference type="PROSITE" id="PS51900">
    <property type="entry name" value="CB"/>
    <property type="match status" value="1"/>
</dbReference>